<keyword evidence="2" id="KW-1185">Reference proteome</keyword>
<dbReference type="OrthoDB" id="118550at2759"/>
<protein>
    <submittedName>
        <fullName evidence="1">Uncharacterized protein</fullName>
    </submittedName>
</protein>
<organism evidence="1 2">
    <name type="scientific">Glomus cerebriforme</name>
    <dbReference type="NCBI Taxonomy" id="658196"/>
    <lineage>
        <taxon>Eukaryota</taxon>
        <taxon>Fungi</taxon>
        <taxon>Fungi incertae sedis</taxon>
        <taxon>Mucoromycota</taxon>
        <taxon>Glomeromycotina</taxon>
        <taxon>Glomeromycetes</taxon>
        <taxon>Glomerales</taxon>
        <taxon>Glomeraceae</taxon>
        <taxon>Glomus</taxon>
    </lineage>
</organism>
<gene>
    <name evidence="1" type="ORF">C1645_766926</name>
</gene>
<dbReference type="Proteomes" id="UP000265703">
    <property type="component" value="Unassembled WGS sequence"/>
</dbReference>
<dbReference type="STRING" id="658196.A0A397T095"/>
<comment type="caution">
    <text evidence="1">The sequence shown here is derived from an EMBL/GenBank/DDBJ whole genome shotgun (WGS) entry which is preliminary data.</text>
</comment>
<name>A0A397T095_9GLOM</name>
<proteinExistence type="predicted"/>
<dbReference type="AlphaFoldDB" id="A0A397T095"/>
<feature type="non-terminal residue" evidence="1">
    <location>
        <position position="359"/>
    </location>
</feature>
<accession>A0A397T095</accession>
<dbReference type="EMBL" id="QKYT01000144">
    <property type="protein sequence ID" value="RIA91738.1"/>
    <property type="molecule type" value="Genomic_DNA"/>
</dbReference>
<reference evidence="1 2" key="1">
    <citation type="submission" date="2018-06" db="EMBL/GenBank/DDBJ databases">
        <title>Comparative genomics reveals the genomic features of Rhizophagus irregularis, R. cerebriforme, R. diaphanum and Gigaspora rosea, and their symbiotic lifestyle signature.</title>
        <authorList>
            <person name="Morin E."/>
            <person name="San Clemente H."/>
            <person name="Chen E.C.H."/>
            <person name="De La Providencia I."/>
            <person name="Hainaut M."/>
            <person name="Kuo A."/>
            <person name="Kohler A."/>
            <person name="Murat C."/>
            <person name="Tang N."/>
            <person name="Roy S."/>
            <person name="Loubradou J."/>
            <person name="Henrissat B."/>
            <person name="Grigoriev I.V."/>
            <person name="Corradi N."/>
            <person name="Roux C."/>
            <person name="Martin F.M."/>
        </authorList>
    </citation>
    <scope>NUCLEOTIDE SEQUENCE [LARGE SCALE GENOMIC DNA]</scope>
    <source>
        <strain evidence="1 2">DAOM 227022</strain>
    </source>
</reference>
<evidence type="ECO:0000313" key="1">
    <source>
        <dbReference type="EMBL" id="RIA91738.1"/>
    </source>
</evidence>
<sequence length="359" mass="40146">MDETKNALFDIFKNKNEAALRSPTPSHILNRSGNSAFSVPLHGSIPVSYNYNVPFPPGAEHLLLNQQFPNISVNNYYGPEGPEGSEENFPSSALTTSTILSNLSPTSVYLPHSRNLGQGFTEVISPTIIPGNSFQNPLSFNSFQPNLPSTTGTSLGSSHGRMENQLKQPIRPLPVRGISSQLFSSFSRDFKHPRIINDNDDNYSTRNIDNTSLIKDDFNLTRQDEEAKMVSFDSKDLESIDNQYDFELLDKDKQVIQESQSNQIEQTSEDDNCLELTKWHLKIVSIKDIPVSEIPEGIIPKKTDFWMILSGIVKGTRDKWHSGAVVAREHNRLVQTAKDKSYLLIGKLSAKKMKADGFS</sequence>
<evidence type="ECO:0000313" key="2">
    <source>
        <dbReference type="Proteomes" id="UP000265703"/>
    </source>
</evidence>